<dbReference type="EMBL" id="BPWL01000004">
    <property type="protein sequence ID" value="GJJ09726.1"/>
    <property type="molecule type" value="Genomic_DNA"/>
</dbReference>
<name>A0AAV5AB75_9AGAM</name>
<comment type="caution">
    <text evidence="1">The sequence shown here is derived from an EMBL/GenBank/DDBJ whole genome shotgun (WGS) entry which is preliminary data.</text>
</comment>
<sequence>MLDSLLTIPNELTQTERDRIVEYFNDIVKKDDFYTNHFDIDLEGRPTFFVKYGLDENEYGLDVLVEASTQSFFYALAQNDKSAPRIPKVYDAFQQDKRRFFVMEKIELPTLSSCEISEGDAVKSAASALKWLLAQLPSVPSSIFGRISSEPSCVWHSFFKDHEAPVCFAHADALTKYVNKAFSRCAGKEKPSISSFSDELAIYHSDIRKDNFLHDIKTGKTWIIVFQHIGVLPEPFQTYAFFNTGNRFAAAVGRHLGYQPSRIAGLLTRAANLLQMTSGNASLNLDKFGEPIPIPKKCRIVGSPEHCN</sequence>
<evidence type="ECO:0000313" key="2">
    <source>
        <dbReference type="Proteomes" id="UP001050691"/>
    </source>
</evidence>
<organism evidence="1 2">
    <name type="scientific">Clathrus columnatus</name>
    <dbReference type="NCBI Taxonomy" id="1419009"/>
    <lineage>
        <taxon>Eukaryota</taxon>
        <taxon>Fungi</taxon>
        <taxon>Dikarya</taxon>
        <taxon>Basidiomycota</taxon>
        <taxon>Agaricomycotina</taxon>
        <taxon>Agaricomycetes</taxon>
        <taxon>Phallomycetidae</taxon>
        <taxon>Phallales</taxon>
        <taxon>Clathraceae</taxon>
        <taxon>Clathrus</taxon>
    </lineage>
</organism>
<reference evidence="1" key="1">
    <citation type="submission" date="2021-10" db="EMBL/GenBank/DDBJ databases">
        <title>De novo Genome Assembly of Clathrus columnatus (Basidiomycota, Fungi) Using Illumina and Nanopore Sequence Data.</title>
        <authorList>
            <person name="Ogiso-Tanaka E."/>
            <person name="Itagaki H."/>
            <person name="Hosoya T."/>
            <person name="Hosaka K."/>
        </authorList>
    </citation>
    <scope>NUCLEOTIDE SEQUENCE</scope>
    <source>
        <strain evidence="1">MO-923</strain>
    </source>
</reference>
<evidence type="ECO:0000313" key="1">
    <source>
        <dbReference type="EMBL" id="GJJ09726.1"/>
    </source>
</evidence>
<evidence type="ECO:0008006" key="3">
    <source>
        <dbReference type="Google" id="ProtNLM"/>
    </source>
</evidence>
<protein>
    <recommendedName>
        <fullName evidence="3">Aminoglycoside phosphotransferase domain-containing protein</fullName>
    </recommendedName>
</protein>
<dbReference type="AlphaFoldDB" id="A0AAV5AB75"/>
<gene>
    <name evidence="1" type="ORF">Clacol_003950</name>
</gene>
<accession>A0AAV5AB75</accession>
<dbReference type="InterPro" id="IPR011009">
    <property type="entry name" value="Kinase-like_dom_sf"/>
</dbReference>
<keyword evidence="2" id="KW-1185">Reference proteome</keyword>
<dbReference type="Proteomes" id="UP001050691">
    <property type="component" value="Unassembled WGS sequence"/>
</dbReference>
<proteinExistence type="predicted"/>
<dbReference type="SUPFAM" id="SSF56112">
    <property type="entry name" value="Protein kinase-like (PK-like)"/>
    <property type="match status" value="1"/>
</dbReference>